<name>A0A8H7GNM6_9ASCO</name>
<evidence type="ECO:0000256" key="1">
    <source>
        <dbReference type="SAM" id="MobiDB-lite"/>
    </source>
</evidence>
<feature type="compositionally biased region" description="Polar residues" evidence="1">
    <location>
        <begin position="1"/>
        <end position="14"/>
    </location>
</feature>
<feature type="region of interest" description="Disordered" evidence="1">
    <location>
        <begin position="1"/>
        <end position="40"/>
    </location>
</feature>
<sequence>MQLFDGSTTYLGDTTSKENHSDEEYKKGEASESSCKKFTRSKPPAFNKLKTSHNPFIMSDSLKSQTIIPALALIFMSIHAAAAMPREQPHLFLRFEDMTCAIEAFTDMVMQDPHVTSFYFLVGHKLVGVTDFTLHYPNVATAGQNLSLYPSSIVWNEHHVVQQGTWWDKWRPASCVHQNGLGDTPVTVTVTQGMAASAKYKAGFHLEYGKMAALHFGYETTGKNENSGVRTYVVPAHSFGQVWQQQLMVWQDQQVRRCVKLLGNNVITHGKWSESLRGDLPVTDGASYGWSTGRENMDFCSCGGGT</sequence>
<proteinExistence type="predicted"/>
<organism evidence="2 3">
    <name type="scientific">Metschnikowia pulcherrima</name>
    <dbReference type="NCBI Taxonomy" id="27326"/>
    <lineage>
        <taxon>Eukaryota</taxon>
        <taxon>Fungi</taxon>
        <taxon>Dikarya</taxon>
        <taxon>Ascomycota</taxon>
        <taxon>Saccharomycotina</taxon>
        <taxon>Pichiomycetes</taxon>
        <taxon>Metschnikowiaceae</taxon>
        <taxon>Metschnikowia</taxon>
    </lineage>
</organism>
<reference evidence="2" key="1">
    <citation type="submission" date="2020-10" db="EMBL/GenBank/DDBJ databases">
        <title>The Whole-Genome Sequence of Metschnikowia persimmonesis, a Novel Endophytic Yeast Species Isolated from Medicinal Plant Diospyros kaki Thumb.</title>
        <authorList>
            <person name="Rahmat E."/>
            <person name="Kang Y."/>
        </authorList>
    </citation>
    <scope>NUCLEOTIDE SEQUENCE</scope>
    <source>
        <strain evidence="2">KIOM G15050</strain>
    </source>
</reference>
<dbReference type="AlphaFoldDB" id="A0A8H7GNM6"/>
<keyword evidence="3" id="KW-1185">Reference proteome</keyword>
<dbReference type="EMBL" id="JACBPP010000008">
    <property type="protein sequence ID" value="KAF7999821.1"/>
    <property type="molecule type" value="Genomic_DNA"/>
</dbReference>
<dbReference type="OrthoDB" id="4070379at2759"/>
<protein>
    <submittedName>
        <fullName evidence="2">Uncharacterized protein</fullName>
    </submittedName>
</protein>
<comment type="caution">
    <text evidence="2">The sequence shown here is derived from an EMBL/GenBank/DDBJ whole genome shotgun (WGS) entry which is preliminary data.</text>
</comment>
<evidence type="ECO:0000313" key="2">
    <source>
        <dbReference type="EMBL" id="KAF7999821.1"/>
    </source>
</evidence>
<dbReference type="Proteomes" id="UP000649328">
    <property type="component" value="Unassembled WGS sequence"/>
</dbReference>
<accession>A0A8H7GNM6</accession>
<evidence type="ECO:0000313" key="3">
    <source>
        <dbReference type="Proteomes" id="UP000649328"/>
    </source>
</evidence>
<gene>
    <name evidence="2" type="ORF">HF325_005670</name>
</gene>
<feature type="compositionally biased region" description="Basic and acidic residues" evidence="1">
    <location>
        <begin position="15"/>
        <end position="30"/>
    </location>
</feature>